<dbReference type="Proteomes" id="UP000007115">
    <property type="component" value="Unassembled WGS sequence"/>
</dbReference>
<keyword evidence="3" id="KW-1185">Reference proteome</keyword>
<dbReference type="GeneID" id="25796539"/>
<proteinExistence type="predicted"/>
<name>G9MP62_HYPVG</name>
<feature type="region of interest" description="Disordered" evidence="1">
    <location>
        <begin position="319"/>
        <end position="358"/>
    </location>
</feature>
<protein>
    <submittedName>
        <fullName evidence="2">Uncharacterized protein</fullName>
    </submittedName>
</protein>
<reference evidence="2 3" key="1">
    <citation type="journal article" date="2011" name="Genome Biol.">
        <title>Comparative genome sequence analysis underscores mycoparasitism as the ancestral life style of Trichoderma.</title>
        <authorList>
            <person name="Kubicek C.P."/>
            <person name="Herrera-Estrella A."/>
            <person name="Seidl-Seiboth V."/>
            <person name="Martinez D.A."/>
            <person name="Druzhinina I.S."/>
            <person name="Thon M."/>
            <person name="Zeilinger S."/>
            <person name="Casas-Flores S."/>
            <person name="Horwitz B.A."/>
            <person name="Mukherjee P.K."/>
            <person name="Mukherjee M."/>
            <person name="Kredics L."/>
            <person name="Alcaraz L.D."/>
            <person name="Aerts A."/>
            <person name="Antal Z."/>
            <person name="Atanasova L."/>
            <person name="Cervantes-Badillo M.G."/>
            <person name="Challacombe J."/>
            <person name="Chertkov O."/>
            <person name="McCluskey K."/>
            <person name="Coulpier F."/>
            <person name="Deshpande N."/>
            <person name="von Doehren H."/>
            <person name="Ebbole D.J."/>
            <person name="Esquivel-Naranjo E.U."/>
            <person name="Fekete E."/>
            <person name="Flipphi M."/>
            <person name="Glaser F."/>
            <person name="Gomez-Rodriguez E.Y."/>
            <person name="Gruber S."/>
            <person name="Han C."/>
            <person name="Henrissat B."/>
            <person name="Hermosa R."/>
            <person name="Hernandez-Onate M."/>
            <person name="Karaffa L."/>
            <person name="Kosti I."/>
            <person name="Le Crom S."/>
            <person name="Lindquist E."/>
            <person name="Lucas S."/>
            <person name="Luebeck M."/>
            <person name="Luebeck P.S."/>
            <person name="Margeot A."/>
            <person name="Metz B."/>
            <person name="Misra M."/>
            <person name="Nevalainen H."/>
            <person name="Omann M."/>
            <person name="Packer N."/>
            <person name="Perrone G."/>
            <person name="Uresti-Rivera E.E."/>
            <person name="Salamov A."/>
            <person name="Schmoll M."/>
            <person name="Seiboth B."/>
            <person name="Shapiro H."/>
            <person name="Sukno S."/>
            <person name="Tamayo-Ramos J.A."/>
            <person name="Tisch D."/>
            <person name="Wiest A."/>
            <person name="Wilkinson H.H."/>
            <person name="Zhang M."/>
            <person name="Coutinho P.M."/>
            <person name="Kenerley C.M."/>
            <person name="Monte E."/>
            <person name="Baker S.E."/>
            <person name="Grigoriev I.V."/>
        </authorList>
    </citation>
    <scope>NUCLEOTIDE SEQUENCE [LARGE SCALE GENOMIC DNA]</scope>
    <source>
        <strain evidence="3">Gv29-8 / FGSC 10586</strain>
    </source>
</reference>
<dbReference type="AlphaFoldDB" id="G9MP62"/>
<dbReference type="OrthoDB" id="4900638at2759"/>
<dbReference type="EMBL" id="ABDF02000005">
    <property type="protein sequence ID" value="EHK23664.1"/>
    <property type="molecule type" value="Genomic_DNA"/>
</dbReference>
<feature type="compositionally biased region" description="Basic and acidic residues" evidence="1">
    <location>
        <begin position="255"/>
        <end position="264"/>
    </location>
</feature>
<evidence type="ECO:0000313" key="2">
    <source>
        <dbReference type="EMBL" id="EHK23664.1"/>
    </source>
</evidence>
<feature type="region of interest" description="Disordered" evidence="1">
    <location>
        <begin position="248"/>
        <end position="268"/>
    </location>
</feature>
<dbReference type="RefSeq" id="XP_013957874.1">
    <property type="nucleotide sequence ID" value="XM_014102399.1"/>
</dbReference>
<feature type="region of interest" description="Disordered" evidence="1">
    <location>
        <begin position="458"/>
        <end position="492"/>
    </location>
</feature>
<sequence length="492" mass="55267">MQLEGQYQIRCAVIAISAAEGSQYGRSTVVLVNGWRSLGPDHPYMQQQKAHLQRGSQSYRHGWRRSSFNSSCSKGKLDKSFCLGNTKWRESTTCQAQFLYCAVTKGNGLWKHSGLQTILIQVLVLSVALLPYSVPNECQYAMARTEDRSKGADDGGDASKGWPGTKQQRVSGTAKHILSWLSRTQYPALWFAMSFARISTKVSDRKRRCYQPLAQTQLGMTGSAQEKERLAAIKGRVLRIERERAVGVTRRRQTRRETPRESKRLPGQPTSIMLWDLSSITSAEYTKIKTTVRKLGTEQCVQVRSASYPQLPGCHCHVPPHHSLKKMKNRRETRARRARRRRTPPRSSTLGRAHAAHPNGRRTGFYGFGRIPLMRPWTAAHHLDDALPLQLTTFALCATHLEPPVYHFALARAEPPQACRIRPGTVRYRQCAAKLLVCIGVPRALRWKRHGGDDWAWGTGPESSLVDRSSRVAPRPSSCDNRHCASPPSASV</sequence>
<organism evidence="2 3">
    <name type="scientific">Hypocrea virens (strain Gv29-8 / FGSC 10586)</name>
    <name type="common">Gliocladium virens</name>
    <name type="synonym">Trichoderma virens</name>
    <dbReference type="NCBI Taxonomy" id="413071"/>
    <lineage>
        <taxon>Eukaryota</taxon>
        <taxon>Fungi</taxon>
        <taxon>Dikarya</taxon>
        <taxon>Ascomycota</taxon>
        <taxon>Pezizomycotina</taxon>
        <taxon>Sordariomycetes</taxon>
        <taxon>Hypocreomycetidae</taxon>
        <taxon>Hypocreales</taxon>
        <taxon>Hypocreaceae</taxon>
        <taxon>Trichoderma</taxon>
    </lineage>
</organism>
<accession>G9MP62</accession>
<dbReference type="VEuPathDB" id="FungiDB:TRIVIDRAFT_63914"/>
<comment type="caution">
    <text evidence="2">The sequence shown here is derived from an EMBL/GenBank/DDBJ whole genome shotgun (WGS) entry which is preliminary data.</text>
</comment>
<dbReference type="InParanoid" id="G9MP62"/>
<gene>
    <name evidence="2" type="ORF">TRIVIDRAFT_63914</name>
</gene>
<evidence type="ECO:0000313" key="3">
    <source>
        <dbReference type="Proteomes" id="UP000007115"/>
    </source>
</evidence>
<feature type="region of interest" description="Disordered" evidence="1">
    <location>
        <begin position="146"/>
        <end position="168"/>
    </location>
</feature>
<dbReference type="eggNOG" id="ENOG502T460">
    <property type="taxonomic scope" value="Eukaryota"/>
</dbReference>
<dbReference type="HOGENOM" id="CLU_554392_0_0_1"/>
<feature type="compositionally biased region" description="Basic residues" evidence="1">
    <location>
        <begin position="319"/>
        <end position="344"/>
    </location>
</feature>
<evidence type="ECO:0000256" key="1">
    <source>
        <dbReference type="SAM" id="MobiDB-lite"/>
    </source>
</evidence>